<keyword evidence="4" id="KW-0496">Mitochondrion</keyword>
<comment type="catalytic activity">
    <reaction evidence="5">
        <text>a (3S)-3-hydroxyacyl-CoA + NAD(+) = a 3-oxoacyl-CoA + NADH + H(+)</text>
        <dbReference type="Rhea" id="RHEA:22432"/>
        <dbReference type="ChEBI" id="CHEBI:15378"/>
        <dbReference type="ChEBI" id="CHEBI:57318"/>
        <dbReference type="ChEBI" id="CHEBI:57540"/>
        <dbReference type="ChEBI" id="CHEBI:57945"/>
        <dbReference type="ChEBI" id="CHEBI:90726"/>
        <dbReference type="EC" id="1.1.1.35"/>
    </reaction>
</comment>
<dbReference type="PROSITE" id="PS50404">
    <property type="entry name" value="GST_NTER"/>
    <property type="match status" value="1"/>
</dbReference>
<protein>
    <submittedName>
        <fullName evidence="8">CLUMA_CG021289, isoform A</fullName>
    </submittedName>
</protein>
<evidence type="ECO:0000259" key="6">
    <source>
        <dbReference type="PROSITE" id="PS50404"/>
    </source>
</evidence>
<evidence type="ECO:0000256" key="4">
    <source>
        <dbReference type="ARBA" id="ARBA00023128"/>
    </source>
</evidence>
<evidence type="ECO:0000313" key="8">
    <source>
        <dbReference type="EMBL" id="CRL08611.1"/>
    </source>
</evidence>
<name>A0A1J1J886_9DIPT</name>
<dbReference type="SFLD" id="SFLDG01153">
    <property type="entry name" value="Main.4:_Theta-like"/>
    <property type="match status" value="1"/>
</dbReference>
<dbReference type="Gene3D" id="1.20.1050.10">
    <property type="match status" value="1"/>
</dbReference>
<keyword evidence="3" id="KW-0520">NAD</keyword>
<dbReference type="FunFam" id="3.40.50.720:FF:000258">
    <property type="entry name" value="Hydroxyacyl-coenzyme A dehydrogenase, mitochondrial"/>
    <property type="match status" value="1"/>
</dbReference>
<dbReference type="SUPFAM" id="SSF51735">
    <property type="entry name" value="NAD(P)-binding Rossmann-fold domains"/>
    <property type="match status" value="1"/>
</dbReference>
<organism evidence="8 9">
    <name type="scientific">Clunio marinus</name>
    <dbReference type="NCBI Taxonomy" id="568069"/>
    <lineage>
        <taxon>Eukaryota</taxon>
        <taxon>Metazoa</taxon>
        <taxon>Ecdysozoa</taxon>
        <taxon>Arthropoda</taxon>
        <taxon>Hexapoda</taxon>
        <taxon>Insecta</taxon>
        <taxon>Pterygota</taxon>
        <taxon>Neoptera</taxon>
        <taxon>Endopterygota</taxon>
        <taxon>Diptera</taxon>
        <taxon>Nematocera</taxon>
        <taxon>Chironomoidea</taxon>
        <taxon>Chironomidae</taxon>
        <taxon>Clunio</taxon>
    </lineage>
</organism>
<dbReference type="EMBL" id="CVRI01000075">
    <property type="protein sequence ID" value="CRL08611.1"/>
    <property type="molecule type" value="Genomic_DNA"/>
</dbReference>
<dbReference type="InterPro" id="IPR008927">
    <property type="entry name" value="6-PGluconate_DH-like_C_sf"/>
</dbReference>
<dbReference type="STRING" id="568069.A0A1J1J886"/>
<dbReference type="SUPFAM" id="SSF48179">
    <property type="entry name" value="6-phosphogluconate dehydrogenase C-terminal domain-like"/>
    <property type="match status" value="1"/>
</dbReference>
<comment type="subcellular location">
    <subcellularLocation>
        <location evidence="1">Mitochondrion matrix</location>
    </subcellularLocation>
</comment>
<dbReference type="OrthoDB" id="5958943at2759"/>
<evidence type="ECO:0000259" key="7">
    <source>
        <dbReference type="PROSITE" id="PS50405"/>
    </source>
</evidence>
<dbReference type="GO" id="GO:0003857">
    <property type="term" value="F:(3S)-3-hydroxyacyl-CoA dehydrogenase (NAD+) activity"/>
    <property type="evidence" value="ECO:0007669"/>
    <property type="project" value="UniProtKB-EC"/>
</dbReference>
<sequence length="538" mass="60543">MEISHVTVIGGGQMGSGIAQVAAQSGYNVSLVEVNESLLEKAKANIKLSAERLAKKQFKEDASKVDEFVSTVISRISGTTDIHTALSKTDIVIEAIVENVDAKKKLFSSLDKIAQPKTIFASNTSSIPISEIAKSTNRLDRFLGLHFFNPVPMMKLLEVIRIPETSDETYETCMKFGTKLGKTCVTCKDTLGFIVNRLLGAYTTEAVRMLERDDAKAKDIDIAMKLGASYPMGPFELLDYIGLDTTQSVRETFARYDPQNPLYEPSPTIDKLVKEGKLGVKTGEDYTKSENIANTNNLKMVKPTIYHNYFSPPSRFAVITANHIGLDFEVKNLNLFKGEQFTPEFIAINPTSTVPALVDGNVKVFDSTAIGIYLVEKYAKDDQLYPKDLVKRTMVNERLLYVGNYLFPRLFQIIVPGLYGREVEVPKYKFDDIIRGYQAIEKFLSVTTYLAANTITLADLYLWAIMESLAQVIPIDTEKFPHFNKWMQKMKEHPSYKMNKDAAVDHIRFYRACIEKAKKLGRELEGSDLSFYQLDFLS</sequence>
<feature type="domain" description="GST C-terminal" evidence="7">
    <location>
        <begin position="388"/>
        <end position="520"/>
    </location>
</feature>
<feature type="domain" description="GST N-terminal" evidence="6">
    <location>
        <begin position="301"/>
        <end position="382"/>
    </location>
</feature>
<dbReference type="Pfam" id="PF00043">
    <property type="entry name" value="GST_C"/>
    <property type="match status" value="1"/>
</dbReference>
<evidence type="ECO:0000256" key="5">
    <source>
        <dbReference type="ARBA" id="ARBA00049556"/>
    </source>
</evidence>
<dbReference type="FunFam" id="1.20.1050.10:FF:000007">
    <property type="entry name" value="Glutathione S-transferase 1-1"/>
    <property type="match status" value="1"/>
</dbReference>
<dbReference type="GO" id="GO:0006635">
    <property type="term" value="P:fatty acid beta-oxidation"/>
    <property type="evidence" value="ECO:0007669"/>
    <property type="project" value="TreeGrafter"/>
</dbReference>
<dbReference type="Gene3D" id="1.10.1040.10">
    <property type="entry name" value="N-(1-d-carboxylethyl)-l-norvaline Dehydrogenase, domain 2"/>
    <property type="match status" value="1"/>
</dbReference>
<dbReference type="Pfam" id="PF02798">
    <property type="entry name" value="GST_N"/>
    <property type="match status" value="1"/>
</dbReference>
<evidence type="ECO:0000256" key="3">
    <source>
        <dbReference type="ARBA" id="ARBA00023027"/>
    </source>
</evidence>
<dbReference type="SFLD" id="SFLDS00019">
    <property type="entry name" value="Glutathione_Transferase_(cytos"/>
    <property type="match status" value="1"/>
</dbReference>
<gene>
    <name evidence="8" type="ORF">CLUMA_CG021289</name>
</gene>
<dbReference type="InterPro" id="IPR004046">
    <property type="entry name" value="GST_C"/>
</dbReference>
<dbReference type="GO" id="GO:0005759">
    <property type="term" value="C:mitochondrial matrix"/>
    <property type="evidence" value="ECO:0007669"/>
    <property type="project" value="UniProtKB-SubCell"/>
</dbReference>
<dbReference type="Proteomes" id="UP000183832">
    <property type="component" value="Unassembled WGS sequence"/>
</dbReference>
<dbReference type="PANTHER" id="PTHR43561:SF3">
    <property type="entry name" value="HYDROXYACYL-COENZYME A DEHYDROGENASE, MITOCHONDRIAL"/>
    <property type="match status" value="1"/>
</dbReference>
<keyword evidence="2" id="KW-0560">Oxidoreductase</keyword>
<evidence type="ECO:0000313" key="9">
    <source>
        <dbReference type="Proteomes" id="UP000183832"/>
    </source>
</evidence>
<dbReference type="InterPro" id="IPR036249">
    <property type="entry name" value="Thioredoxin-like_sf"/>
</dbReference>
<dbReference type="InterPro" id="IPR040079">
    <property type="entry name" value="Glutathione_S-Trfase"/>
</dbReference>
<evidence type="ECO:0000256" key="1">
    <source>
        <dbReference type="ARBA" id="ARBA00004305"/>
    </source>
</evidence>
<accession>A0A1J1J886</accession>
<dbReference type="InterPro" id="IPR052242">
    <property type="entry name" value="Mito_3-hydroxyacyl-CoA_DH"/>
</dbReference>
<dbReference type="SUPFAM" id="SSF47616">
    <property type="entry name" value="GST C-terminal domain-like"/>
    <property type="match status" value="1"/>
</dbReference>
<dbReference type="InterPro" id="IPR036282">
    <property type="entry name" value="Glutathione-S-Trfase_C_sf"/>
</dbReference>
<proteinExistence type="predicted"/>
<dbReference type="Pfam" id="PF00725">
    <property type="entry name" value="3HCDH"/>
    <property type="match status" value="1"/>
</dbReference>
<dbReference type="Gene3D" id="3.40.50.720">
    <property type="entry name" value="NAD(P)-binding Rossmann-like Domain"/>
    <property type="match status" value="1"/>
</dbReference>
<dbReference type="InterPro" id="IPR004045">
    <property type="entry name" value="Glutathione_S-Trfase_N"/>
</dbReference>
<dbReference type="GO" id="GO:0070403">
    <property type="term" value="F:NAD+ binding"/>
    <property type="evidence" value="ECO:0007669"/>
    <property type="project" value="InterPro"/>
</dbReference>
<dbReference type="AlphaFoldDB" id="A0A1J1J886"/>
<dbReference type="InterPro" id="IPR013328">
    <property type="entry name" value="6PGD_dom2"/>
</dbReference>
<dbReference type="PROSITE" id="PS50405">
    <property type="entry name" value="GST_CTER"/>
    <property type="match status" value="1"/>
</dbReference>
<evidence type="ECO:0000256" key="2">
    <source>
        <dbReference type="ARBA" id="ARBA00023002"/>
    </source>
</evidence>
<keyword evidence="9" id="KW-1185">Reference proteome</keyword>
<reference evidence="8 9" key="1">
    <citation type="submission" date="2015-04" db="EMBL/GenBank/DDBJ databases">
        <authorList>
            <person name="Syromyatnikov M.Y."/>
            <person name="Popov V.N."/>
        </authorList>
    </citation>
    <scope>NUCLEOTIDE SEQUENCE [LARGE SCALE GENOMIC DNA]</scope>
</reference>
<dbReference type="InterPro" id="IPR036291">
    <property type="entry name" value="NAD(P)-bd_dom_sf"/>
</dbReference>
<dbReference type="InterPro" id="IPR010987">
    <property type="entry name" value="Glutathione-S-Trfase_C-like"/>
</dbReference>
<dbReference type="SUPFAM" id="SSF52833">
    <property type="entry name" value="Thioredoxin-like"/>
    <property type="match status" value="1"/>
</dbReference>
<dbReference type="InterPro" id="IPR006176">
    <property type="entry name" value="3-OHacyl-CoA_DH_NAD-bd"/>
</dbReference>
<dbReference type="InterPro" id="IPR006108">
    <property type="entry name" value="3HC_DH_C"/>
</dbReference>
<dbReference type="Gene3D" id="3.40.30.10">
    <property type="entry name" value="Glutaredoxin"/>
    <property type="match status" value="1"/>
</dbReference>
<dbReference type="PANTHER" id="PTHR43561">
    <property type="match status" value="1"/>
</dbReference>
<dbReference type="SFLD" id="SFLDG00358">
    <property type="entry name" value="Main_(cytGST)"/>
    <property type="match status" value="1"/>
</dbReference>
<dbReference type="Pfam" id="PF02737">
    <property type="entry name" value="3HCDH_N"/>
    <property type="match status" value="1"/>
</dbReference>